<evidence type="ECO:0000256" key="3">
    <source>
        <dbReference type="ARBA" id="ARBA00022630"/>
    </source>
</evidence>
<organism evidence="8 9">
    <name type="scientific">Agaribacter marinus</name>
    <dbReference type="NCBI Taxonomy" id="1431249"/>
    <lineage>
        <taxon>Bacteria</taxon>
        <taxon>Pseudomonadati</taxon>
        <taxon>Pseudomonadota</taxon>
        <taxon>Gammaproteobacteria</taxon>
        <taxon>Alteromonadales</taxon>
        <taxon>Alteromonadaceae</taxon>
        <taxon>Agaribacter</taxon>
    </lineage>
</organism>
<keyword evidence="5" id="KW-0560">Oxidoreductase</keyword>
<dbReference type="Pfam" id="PF05199">
    <property type="entry name" value="GMC_oxred_C"/>
    <property type="match status" value="1"/>
</dbReference>
<evidence type="ECO:0000313" key="8">
    <source>
        <dbReference type="EMBL" id="GLR71131.1"/>
    </source>
</evidence>
<accession>A0AA37WHH9</accession>
<dbReference type="InterPro" id="IPR007867">
    <property type="entry name" value="GMC_OxRtase_C"/>
</dbReference>
<dbReference type="InterPro" id="IPR000172">
    <property type="entry name" value="GMC_OxRdtase_N"/>
</dbReference>
<dbReference type="EMBL" id="BSOT01000005">
    <property type="protein sequence ID" value="GLR71131.1"/>
    <property type="molecule type" value="Genomic_DNA"/>
</dbReference>
<dbReference type="PANTHER" id="PTHR42784">
    <property type="entry name" value="PYRANOSE 2-OXIDASE"/>
    <property type="match status" value="1"/>
</dbReference>
<dbReference type="SUPFAM" id="SSF51905">
    <property type="entry name" value="FAD/NAD(P)-binding domain"/>
    <property type="match status" value="1"/>
</dbReference>
<evidence type="ECO:0000313" key="9">
    <source>
        <dbReference type="Proteomes" id="UP001156601"/>
    </source>
</evidence>
<dbReference type="PANTHER" id="PTHR42784:SF1">
    <property type="entry name" value="PYRANOSE 2-OXIDASE"/>
    <property type="match status" value="1"/>
</dbReference>
<reference evidence="8" key="1">
    <citation type="journal article" date="2014" name="Int. J. Syst. Evol. Microbiol.">
        <title>Complete genome sequence of Corynebacterium casei LMG S-19264T (=DSM 44701T), isolated from a smear-ripened cheese.</title>
        <authorList>
            <consortium name="US DOE Joint Genome Institute (JGI-PGF)"/>
            <person name="Walter F."/>
            <person name="Albersmeier A."/>
            <person name="Kalinowski J."/>
            <person name="Ruckert C."/>
        </authorList>
    </citation>
    <scope>NUCLEOTIDE SEQUENCE</scope>
    <source>
        <strain evidence="8">NBRC 110023</strain>
    </source>
</reference>
<dbReference type="GO" id="GO:0016614">
    <property type="term" value="F:oxidoreductase activity, acting on CH-OH group of donors"/>
    <property type="evidence" value="ECO:0007669"/>
    <property type="project" value="InterPro"/>
</dbReference>
<gene>
    <name evidence="8" type="ORF">GCM10007852_20390</name>
</gene>
<comment type="similarity">
    <text evidence="2">Belongs to the GMC oxidoreductase family.</text>
</comment>
<dbReference type="Pfam" id="PF00732">
    <property type="entry name" value="GMC_oxred_N"/>
    <property type="match status" value="1"/>
</dbReference>
<keyword evidence="4" id="KW-0274">FAD</keyword>
<evidence type="ECO:0000256" key="1">
    <source>
        <dbReference type="ARBA" id="ARBA00001974"/>
    </source>
</evidence>
<evidence type="ECO:0000256" key="4">
    <source>
        <dbReference type="ARBA" id="ARBA00022827"/>
    </source>
</evidence>
<dbReference type="AlphaFoldDB" id="A0AA37WHH9"/>
<dbReference type="InterPro" id="IPR036188">
    <property type="entry name" value="FAD/NAD-bd_sf"/>
</dbReference>
<feature type="domain" description="Glucose-methanol-choline oxidoreductase N-terminal" evidence="6">
    <location>
        <begin position="217"/>
        <end position="334"/>
    </location>
</feature>
<feature type="domain" description="Glucose-methanol-choline oxidoreductase C-terminal" evidence="7">
    <location>
        <begin position="432"/>
        <end position="536"/>
    </location>
</feature>
<reference evidence="8" key="2">
    <citation type="submission" date="2023-01" db="EMBL/GenBank/DDBJ databases">
        <title>Draft genome sequence of Agaribacter marinus strain NBRC 110023.</title>
        <authorList>
            <person name="Sun Q."/>
            <person name="Mori K."/>
        </authorList>
    </citation>
    <scope>NUCLEOTIDE SEQUENCE</scope>
    <source>
        <strain evidence="8">NBRC 110023</strain>
    </source>
</reference>
<sequence length="565" mass="62782">MTSNNTPNDILIIGSGVAGAAIAQKILEQHPNAKITMLEAGGKMKMRDFALHQDYLVTGNMPYDYYHDFAYPNRDTAGENESLGKTMLPMQGSRLLMYGGSTVHWGGWSFRLKPEDFELKTRIAKTSQHLSGNYDLIDWPISYSDLEPFYCEAEHYIGVSGDSNDTTSPRSAAYPYPAFPYTLEDKPSIEAMQSLGIKYSHMPIARHGLTASESTHPPCQTTGTCKYCPFGARYAAANYLDDIQTFYDYPNFSIITNAAVESLIMTNKHKVSGVHYIDKNIDQHATQTLHADLVILAAGAIESSKILLRSQNDFWPKGLGNDKDLVGRNLITHPYLMFEAELPENPLGLIPEMDFPTMVSRHFDSPEEQSEGKYIIVNPPSSIGVKLAQEMQNGKPLNVIRDELTGKTKLQLHALVEIFSQRDNRLSNVSKRNHIGLQETAINFDQGPDFEVRIAQIQTEIDKIFTAMGAHNTKLKTISWRADHAACTTRMAHSSSEGVVDKNLKVFDVENLFICSNSSFSSLGAVNPTLTLTSLALRLAHHINENVLPNRQAEAGNNIAIHEAN</sequence>
<evidence type="ECO:0000259" key="7">
    <source>
        <dbReference type="Pfam" id="PF05199"/>
    </source>
</evidence>
<protein>
    <submittedName>
        <fullName evidence="8">GMC family oxidoreductase</fullName>
    </submittedName>
</protein>
<evidence type="ECO:0000256" key="5">
    <source>
        <dbReference type="ARBA" id="ARBA00023002"/>
    </source>
</evidence>
<dbReference type="RefSeq" id="WP_284217431.1">
    <property type="nucleotide sequence ID" value="NZ_BSOT01000005.1"/>
</dbReference>
<dbReference type="Gene3D" id="3.50.50.60">
    <property type="entry name" value="FAD/NAD(P)-binding domain"/>
    <property type="match status" value="2"/>
</dbReference>
<comment type="caution">
    <text evidence="8">The sequence shown here is derived from an EMBL/GenBank/DDBJ whole genome shotgun (WGS) entry which is preliminary data.</text>
</comment>
<dbReference type="Proteomes" id="UP001156601">
    <property type="component" value="Unassembled WGS sequence"/>
</dbReference>
<keyword evidence="9" id="KW-1185">Reference proteome</keyword>
<evidence type="ECO:0000259" key="6">
    <source>
        <dbReference type="Pfam" id="PF00732"/>
    </source>
</evidence>
<comment type="cofactor">
    <cofactor evidence="1">
        <name>FAD</name>
        <dbReference type="ChEBI" id="CHEBI:57692"/>
    </cofactor>
</comment>
<name>A0AA37WHH9_9ALTE</name>
<dbReference type="InterPro" id="IPR051473">
    <property type="entry name" value="P2Ox-like"/>
</dbReference>
<keyword evidence="3" id="KW-0285">Flavoprotein</keyword>
<proteinExistence type="inferred from homology"/>
<dbReference type="GO" id="GO:0050660">
    <property type="term" value="F:flavin adenine dinucleotide binding"/>
    <property type="evidence" value="ECO:0007669"/>
    <property type="project" value="InterPro"/>
</dbReference>
<evidence type="ECO:0000256" key="2">
    <source>
        <dbReference type="ARBA" id="ARBA00010790"/>
    </source>
</evidence>